<dbReference type="PROSITE" id="PS51762">
    <property type="entry name" value="GH16_2"/>
    <property type="match status" value="1"/>
</dbReference>
<evidence type="ECO:0000256" key="12">
    <source>
        <dbReference type="ARBA" id="ARBA00023288"/>
    </source>
</evidence>
<evidence type="ECO:0000256" key="6">
    <source>
        <dbReference type="ARBA" id="ARBA00022679"/>
    </source>
</evidence>
<keyword evidence="5" id="KW-0328">Glycosyltransferase</keyword>
<keyword evidence="23" id="KW-1185">Reference proteome</keyword>
<dbReference type="PIRSF" id="PIRSF037299">
    <property type="entry name" value="Glycosidase_CRH1_prd"/>
    <property type="match status" value="1"/>
</dbReference>
<evidence type="ECO:0000256" key="10">
    <source>
        <dbReference type="ARBA" id="ARBA00023157"/>
    </source>
</evidence>
<protein>
    <recommendedName>
        <fullName evidence="16">Crh-like protein</fullName>
        <ecNumber evidence="16">3.2.-.-</ecNumber>
    </recommendedName>
</protein>
<keyword evidence="10 18" id="KW-1015">Disulfide bond</keyword>
<keyword evidence="11" id="KW-0325">Glycoprotein</keyword>
<evidence type="ECO:0000256" key="16">
    <source>
        <dbReference type="PIRNR" id="PIRNR037299"/>
    </source>
</evidence>
<evidence type="ECO:0000256" key="8">
    <source>
        <dbReference type="ARBA" id="ARBA00022801"/>
    </source>
</evidence>
<evidence type="ECO:0000256" key="17">
    <source>
        <dbReference type="PIRSR" id="PIRSR037299-1"/>
    </source>
</evidence>
<keyword evidence="12" id="KW-0449">Lipoprotein</keyword>
<feature type="active site" description="Proton donor" evidence="17">
    <location>
        <position position="125"/>
    </location>
</feature>
<evidence type="ECO:0000256" key="1">
    <source>
        <dbReference type="ARBA" id="ARBA00000822"/>
    </source>
</evidence>
<evidence type="ECO:0000256" key="2">
    <source>
        <dbReference type="ARBA" id="ARBA00004196"/>
    </source>
</evidence>
<dbReference type="OrthoDB" id="4781at2759"/>
<comment type="catalytic activity">
    <reaction evidence="1">
        <text>Random endo-hydrolysis of N-acetyl-beta-D-glucosaminide (1-&gt;4)-beta-linkages in chitin and chitodextrins.</text>
        <dbReference type="EC" id="3.2.1.14"/>
    </reaction>
</comment>
<feature type="compositionally biased region" description="Low complexity" evidence="19">
    <location>
        <begin position="301"/>
        <end position="317"/>
    </location>
</feature>
<keyword evidence="6" id="KW-0808">Transferase</keyword>
<comment type="subcellular location">
    <subcellularLocation>
        <location evidence="2">Cell envelope</location>
    </subcellularLocation>
    <subcellularLocation>
        <location evidence="3">Membrane</location>
        <topology evidence="3">Lipid-anchor</topology>
        <topology evidence="3">GPI-anchor</topology>
    </subcellularLocation>
</comment>
<dbReference type="GO" id="GO:0009277">
    <property type="term" value="C:fungal-type cell wall"/>
    <property type="evidence" value="ECO:0007669"/>
    <property type="project" value="TreeGrafter"/>
</dbReference>
<dbReference type="SUPFAM" id="SSF49899">
    <property type="entry name" value="Concanavalin A-like lectins/glucanases"/>
    <property type="match status" value="1"/>
</dbReference>
<feature type="signal peptide" evidence="20">
    <location>
        <begin position="1"/>
        <end position="22"/>
    </location>
</feature>
<dbReference type="InterPro" id="IPR000757">
    <property type="entry name" value="Beta-glucanase-like"/>
</dbReference>
<evidence type="ECO:0000256" key="5">
    <source>
        <dbReference type="ARBA" id="ARBA00022676"/>
    </source>
</evidence>
<evidence type="ECO:0000313" key="22">
    <source>
        <dbReference type="EMBL" id="KJZ75350.1"/>
    </source>
</evidence>
<evidence type="ECO:0000256" key="14">
    <source>
        <dbReference type="ARBA" id="ARBA00023316"/>
    </source>
</evidence>
<feature type="chain" id="PRO_5002525958" description="Crh-like protein" evidence="20">
    <location>
        <begin position="23"/>
        <end position="379"/>
    </location>
</feature>
<organism evidence="22 23">
    <name type="scientific">Hirsutella minnesotensis 3608</name>
    <dbReference type="NCBI Taxonomy" id="1043627"/>
    <lineage>
        <taxon>Eukaryota</taxon>
        <taxon>Fungi</taxon>
        <taxon>Dikarya</taxon>
        <taxon>Ascomycota</taxon>
        <taxon>Pezizomycotina</taxon>
        <taxon>Sordariomycetes</taxon>
        <taxon>Hypocreomycetidae</taxon>
        <taxon>Hypocreales</taxon>
        <taxon>Ophiocordycipitaceae</taxon>
        <taxon>Hirsutella</taxon>
    </lineage>
</organism>
<dbReference type="GO" id="GO:0031505">
    <property type="term" value="P:fungal-type cell wall organization"/>
    <property type="evidence" value="ECO:0007669"/>
    <property type="project" value="TreeGrafter"/>
</dbReference>
<dbReference type="InterPro" id="IPR013320">
    <property type="entry name" value="ConA-like_dom_sf"/>
</dbReference>
<keyword evidence="14" id="KW-0961">Cell wall biogenesis/degradation</keyword>
<accession>A0A0F7ZPE3</accession>
<keyword evidence="4" id="KW-0336">GPI-anchor</keyword>
<evidence type="ECO:0000313" key="23">
    <source>
        <dbReference type="Proteomes" id="UP000054481"/>
    </source>
</evidence>
<evidence type="ECO:0000256" key="3">
    <source>
        <dbReference type="ARBA" id="ARBA00004589"/>
    </source>
</evidence>
<keyword evidence="8 16" id="KW-0378">Hydrolase</keyword>
<dbReference type="GO" id="GO:0098552">
    <property type="term" value="C:side of membrane"/>
    <property type="evidence" value="ECO:0007669"/>
    <property type="project" value="UniProtKB-KW"/>
</dbReference>
<dbReference type="InterPro" id="IPR017168">
    <property type="entry name" value="CHR-like"/>
</dbReference>
<evidence type="ECO:0000256" key="19">
    <source>
        <dbReference type="SAM" id="MobiDB-lite"/>
    </source>
</evidence>
<feature type="domain" description="GH16" evidence="21">
    <location>
        <begin position="24"/>
        <end position="253"/>
    </location>
</feature>
<reference evidence="22 23" key="1">
    <citation type="journal article" date="2014" name="Genome Biol. Evol.">
        <title>Comparative genomics and transcriptomics analyses reveal divergent lifestyle features of nematode endoparasitic fungus Hirsutella minnesotensis.</title>
        <authorList>
            <person name="Lai Y."/>
            <person name="Liu K."/>
            <person name="Zhang X."/>
            <person name="Zhang X."/>
            <person name="Li K."/>
            <person name="Wang N."/>
            <person name="Shu C."/>
            <person name="Wu Y."/>
            <person name="Wang C."/>
            <person name="Bushley K.E."/>
            <person name="Xiang M."/>
            <person name="Liu X."/>
        </authorList>
    </citation>
    <scope>NUCLEOTIDE SEQUENCE [LARGE SCALE GENOMIC DNA]</scope>
    <source>
        <strain evidence="22 23">3608</strain>
    </source>
</reference>
<keyword evidence="13" id="KW-0326">Glycosidase</keyword>
<dbReference type="GO" id="GO:0005975">
    <property type="term" value="P:carbohydrate metabolic process"/>
    <property type="evidence" value="ECO:0007669"/>
    <property type="project" value="InterPro"/>
</dbReference>
<proteinExistence type="inferred from homology"/>
<evidence type="ECO:0000259" key="21">
    <source>
        <dbReference type="PROSITE" id="PS51762"/>
    </source>
</evidence>
<evidence type="ECO:0000256" key="13">
    <source>
        <dbReference type="ARBA" id="ARBA00023295"/>
    </source>
</evidence>
<dbReference type="EC" id="3.2.-.-" evidence="16"/>
<evidence type="ECO:0000256" key="11">
    <source>
        <dbReference type="ARBA" id="ARBA00023180"/>
    </source>
</evidence>
<name>A0A0F7ZPE3_9HYPO</name>
<dbReference type="GO" id="GO:0016757">
    <property type="term" value="F:glycosyltransferase activity"/>
    <property type="evidence" value="ECO:0007669"/>
    <property type="project" value="UniProtKB-KW"/>
</dbReference>
<dbReference type="PANTHER" id="PTHR10963">
    <property type="entry name" value="GLYCOSYL HYDROLASE-RELATED"/>
    <property type="match status" value="1"/>
</dbReference>
<evidence type="ECO:0000256" key="9">
    <source>
        <dbReference type="ARBA" id="ARBA00023136"/>
    </source>
</evidence>
<dbReference type="InterPro" id="IPR050546">
    <property type="entry name" value="Glycosyl_Hydrlase_16"/>
</dbReference>
<dbReference type="Gene3D" id="2.60.120.200">
    <property type="match status" value="1"/>
</dbReference>
<dbReference type="Proteomes" id="UP000054481">
    <property type="component" value="Unassembled WGS sequence"/>
</dbReference>
<dbReference type="PANTHER" id="PTHR10963:SF68">
    <property type="entry name" value="GLYCOSIDASE CRH1-RELATED"/>
    <property type="match status" value="1"/>
</dbReference>
<evidence type="ECO:0000256" key="7">
    <source>
        <dbReference type="ARBA" id="ARBA00022729"/>
    </source>
</evidence>
<feature type="disulfide bond" evidence="18">
    <location>
        <begin position="28"/>
        <end position="35"/>
    </location>
</feature>
<evidence type="ECO:0000256" key="15">
    <source>
        <dbReference type="ARBA" id="ARBA00038074"/>
    </source>
</evidence>
<dbReference type="Pfam" id="PF00722">
    <property type="entry name" value="Glyco_hydro_16"/>
    <property type="match status" value="1"/>
</dbReference>
<evidence type="ECO:0000256" key="18">
    <source>
        <dbReference type="PIRSR" id="PIRSR037299-2"/>
    </source>
</evidence>
<comment type="similarity">
    <text evidence="15">Belongs to the glycosyl hydrolase 16 family. CRH1 subfamily.</text>
</comment>
<gene>
    <name evidence="22" type="ORF">HIM_05276</name>
</gene>
<evidence type="ECO:0000256" key="20">
    <source>
        <dbReference type="SAM" id="SignalP"/>
    </source>
</evidence>
<feature type="region of interest" description="Disordered" evidence="19">
    <location>
        <begin position="276"/>
        <end position="317"/>
    </location>
</feature>
<dbReference type="GO" id="GO:0008843">
    <property type="term" value="F:endochitinase activity"/>
    <property type="evidence" value="ECO:0007669"/>
    <property type="project" value="UniProtKB-EC"/>
</dbReference>
<keyword evidence="7 20" id="KW-0732">Signal</keyword>
<dbReference type="EMBL" id="KQ030518">
    <property type="protein sequence ID" value="KJZ75350.1"/>
    <property type="molecule type" value="Genomic_DNA"/>
</dbReference>
<keyword evidence="9 16" id="KW-0472">Membrane</keyword>
<dbReference type="AlphaFoldDB" id="A0A0F7ZPE3"/>
<sequence>MFPKGLTSTVALALAASTLTSAQTHTDCDPTKVSCPADPALGKTETCDFTKGKCDIFKPKTGTTLKYGDKGAVFSIDKEKQGPTIETDKYMFFGRVDVTLQSAPTQGLITSIVLESDALDEIDWEWIGSETTKVQTNYFRHGADGTWDRGGVHTVSNPASSFHKYSIEWTKEKLEWFIDDKSIRSLSYADAKGKFPQTPMKVKLGTWVVSKSNPEGTQKWAGGAAEFDKGPFEAFYKSVTIVDYAGGSEAAKGGIKEYVYGDKSGGWESIKVVKGDGSSVKNNKEDGASSSSSSDDDKAASKTASTNASSTTGTSSIATLTHTTSTASSTATTLTRSSNRTSTGAAATATAGSFASRFGTSVAGVVTAVAVVGLAQLML</sequence>
<feature type="active site" description="Nucleophile" evidence="17">
    <location>
        <position position="121"/>
    </location>
</feature>
<evidence type="ECO:0000256" key="4">
    <source>
        <dbReference type="ARBA" id="ARBA00022622"/>
    </source>
</evidence>